<reference evidence="1" key="1">
    <citation type="submission" date="2019-02" db="EMBL/GenBank/DDBJ databases">
        <authorList>
            <person name="Gruber-Vodicka R. H."/>
            <person name="Seah K. B. B."/>
        </authorList>
    </citation>
    <scope>NUCLEOTIDE SEQUENCE</scope>
    <source>
        <strain evidence="1">BECK_S313</strain>
    </source>
</reference>
<accession>A0A450W7P2</accession>
<dbReference type="AlphaFoldDB" id="A0A450W7P2"/>
<gene>
    <name evidence="1" type="ORF">BECKLPF1236B_GA0070989_10439</name>
</gene>
<organism evidence="1">
    <name type="scientific">Candidatus Kentrum sp. LPFa</name>
    <dbReference type="NCBI Taxonomy" id="2126335"/>
    <lineage>
        <taxon>Bacteria</taxon>
        <taxon>Pseudomonadati</taxon>
        <taxon>Pseudomonadota</taxon>
        <taxon>Gammaproteobacteria</taxon>
        <taxon>Candidatus Kentrum</taxon>
    </lineage>
</organism>
<protein>
    <submittedName>
        <fullName evidence="1">Uncharacterized protein</fullName>
    </submittedName>
</protein>
<name>A0A450W7P2_9GAMM</name>
<sequence length="58" mass="6658">MTKNNAIGTLWFRLGRVGYRKNEVSEGIGVYAKAHPAPVLLLRANMFMYRKKKNFGDQ</sequence>
<evidence type="ECO:0000313" key="1">
    <source>
        <dbReference type="EMBL" id="VFK13083.1"/>
    </source>
</evidence>
<proteinExistence type="predicted"/>
<dbReference type="EMBL" id="CAADFK010000043">
    <property type="protein sequence ID" value="VFK13083.1"/>
    <property type="molecule type" value="Genomic_DNA"/>
</dbReference>